<dbReference type="InterPro" id="IPR010368">
    <property type="entry name" value="Com_YlbF"/>
</dbReference>
<dbReference type="InterPro" id="IPR052767">
    <property type="entry name" value="Bact_com_dev_regulator"/>
</dbReference>
<dbReference type="PANTHER" id="PTHR38448">
    <property type="entry name" value="REGULATORY PROTEIN YLBF-RELATED"/>
    <property type="match status" value="1"/>
</dbReference>
<dbReference type="Gene3D" id="1.20.1500.10">
    <property type="entry name" value="YheA/YmcA-like"/>
    <property type="match status" value="1"/>
</dbReference>
<dbReference type="PANTHER" id="PTHR38448:SF1">
    <property type="entry name" value="YLBF FAMILY REGULATOR"/>
    <property type="match status" value="1"/>
</dbReference>
<sequence length="134" mass="15038">MSRHAILSEARNFAALLERSAEVKRFRDAERQVNQSDAVQQTIASIKRKQKELVHAKHYQKPEYSRLLEQELEKLNGHLNHLPIVREYQQAQVEVNGLLQTIQQVIADTVSQKIEVETGGETASGCGGGACSCR</sequence>
<comment type="caution">
    <text evidence="1">The sequence shown here is derived from an EMBL/GenBank/DDBJ whole genome shotgun (WGS) entry which is preliminary data.</text>
</comment>
<gene>
    <name evidence="1" type="ORF">SAMN06265361_11048</name>
</gene>
<evidence type="ECO:0000313" key="2">
    <source>
        <dbReference type="Proteomes" id="UP001157946"/>
    </source>
</evidence>
<name>A0AA45WRX9_9BACL</name>
<dbReference type="PIRSF" id="PIRSF021287">
    <property type="entry name" value="Biofilm_formation_YmcA"/>
    <property type="match status" value="1"/>
</dbReference>
<keyword evidence="2" id="KW-1185">Reference proteome</keyword>
<dbReference type="InterPro" id="IPR016783">
    <property type="entry name" value="Biofilm_formation_YmcA"/>
</dbReference>
<proteinExistence type="predicted"/>
<dbReference type="SUPFAM" id="SSF158622">
    <property type="entry name" value="YheA/YmcA-like"/>
    <property type="match status" value="1"/>
</dbReference>
<organism evidence="1 2">
    <name type="scientific">Laceyella tengchongensis</name>
    <dbReference type="NCBI Taxonomy" id="574699"/>
    <lineage>
        <taxon>Bacteria</taxon>
        <taxon>Bacillati</taxon>
        <taxon>Bacillota</taxon>
        <taxon>Bacilli</taxon>
        <taxon>Bacillales</taxon>
        <taxon>Thermoactinomycetaceae</taxon>
        <taxon>Laceyella</taxon>
    </lineage>
</organism>
<dbReference type="Proteomes" id="UP001157946">
    <property type="component" value="Unassembled WGS sequence"/>
</dbReference>
<dbReference type="InterPro" id="IPR023378">
    <property type="entry name" value="YheA/YmcA-like_dom_sf"/>
</dbReference>
<dbReference type="Pfam" id="PF06133">
    <property type="entry name" value="Com_YlbF"/>
    <property type="match status" value="1"/>
</dbReference>
<evidence type="ECO:0000313" key="1">
    <source>
        <dbReference type="EMBL" id="SMP33986.1"/>
    </source>
</evidence>
<dbReference type="EMBL" id="FXTU01000010">
    <property type="protein sequence ID" value="SMP33986.1"/>
    <property type="molecule type" value="Genomic_DNA"/>
</dbReference>
<protein>
    <submittedName>
        <fullName evidence="1">Cell fate regulator YmcA, YheA/YmcA/DUF963 family (Controls sporulation, competence, biofilm development)</fullName>
    </submittedName>
</protein>
<accession>A0AA45WRX9</accession>
<dbReference type="RefSeq" id="WP_102992602.1">
    <property type="nucleotide sequence ID" value="NZ_FXTU01000010.1"/>
</dbReference>
<dbReference type="AlphaFoldDB" id="A0AA45WRX9"/>
<reference evidence="1" key="1">
    <citation type="submission" date="2017-05" db="EMBL/GenBank/DDBJ databases">
        <authorList>
            <person name="Varghese N."/>
            <person name="Submissions S."/>
        </authorList>
    </citation>
    <scope>NUCLEOTIDE SEQUENCE</scope>
    <source>
        <strain evidence="1">DSM 45262</strain>
    </source>
</reference>